<dbReference type="PANTHER" id="PTHR21454">
    <property type="entry name" value="DPH3 HOMOLOG-RELATED"/>
    <property type="match status" value="1"/>
</dbReference>
<reference evidence="3" key="1">
    <citation type="journal article" date="2019" name="Genome Biol. Evol.">
        <title>The Rhododendron genome and chromosomal organization provide insight into shared whole-genome duplications across the heath family (Ericaceae).</title>
        <authorList>
            <person name="Soza V.L."/>
            <person name="Lindsley D."/>
            <person name="Waalkes A."/>
            <person name="Ramage E."/>
            <person name="Patwardhan R.P."/>
            <person name="Burton J.N."/>
            <person name="Adey A."/>
            <person name="Kumar A."/>
            <person name="Qiu R."/>
            <person name="Shendure J."/>
            <person name="Hall B."/>
        </authorList>
    </citation>
    <scope>NUCLEOTIDE SEQUENCE</scope>
    <source>
        <strain evidence="3">RSF 1966-606</strain>
    </source>
</reference>
<keyword evidence="1" id="KW-1133">Transmembrane helix</keyword>
<dbReference type="EMBL" id="QEFC01005032">
    <property type="protein sequence ID" value="KAE9444896.1"/>
    <property type="molecule type" value="Genomic_DNA"/>
</dbReference>
<dbReference type="PANTHER" id="PTHR21454:SF41">
    <property type="entry name" value="EXPP1 PROTEIN"/>
    <property type="match status" value="1"/>
</dbReference>
<keyword evidence="2" id="KW-0732">Signal</keyword>
<keyword evidence="1" id="KW-0812">Transmembrane</keyword>
<name>A0A6A4K4Z2_9ERIC</name>
<evidence type="ECO:0000256" key="1">
    <source>
        <dbReference type="SAM" id="Phobius"/>
    </source>
</evidence>
<gene>
    <name evidence="3" type="ORF">C3L33_23206</name>
</gene>
<organism evidence="3">
    <name type="scientific">Rhododendron williamsianum</name>
    <dbReference type="NCBI Taxonomy" id="262921"/>
    <lineage>
        <taxon>Eukaryota</taxon>
        <taxon>Viridiplantae</taxon>
        <taxon>Streptophyta</taxon>
        <taxon>Embryophyta</taxon>
        <taxon>Tracheophyta</taxon>
        <taxon>Spermatophyta</taxon>
        <taxon>Magnoliopsida</taxon>
        <taxon>eudicotyledons</taxon>
        <taxon>Gunneridae</taxon>
        <taxon>Pentapetalae</taxon>
        <taxon>asterids</taxon>
        <taxon>Ericales</taxon>
        <taxon>Ericaceae</taxon>
        <taxon>Ericoideae</taxon>
        <taxon>Rhodoreae</taxon>
        <taxon>Rhododendron</taxon>
    </lineage>
</organism>
<evidence type="ECO:0008006" key="4">
    <source>
        <dbReference type="Google" id="ProtNLM"/>
    </source>
</evidence>
<proteinExistence type="predicted"/>
<dbReference type="GO" id="GO:0046872">
    <property type="term" value="F:metal ion binding"/>
    <property type="evidence" value="ECO:0007669"/>
    <property type="project" value="InterPro"/>
</dbReference>
<dbReference type="GO" id="GO:0017183">
    <property type="term" value="P:protein histidyl modification to diphthamide"/>
    <property type="evidence" value="ECO:0007669"/>
    <property type="project" value="InterPro"/>
</dbReference>
<feature type="transmembrane region" description="Helical" evidence="1">
    <location>
        <begin position="45"/>
        <end position="63"/>
    </location>
</feature>
<sequence length="350" mass="37576">MASTLRLSIAALSLSLLALLAEPSSNTNPVYSPCSDTTVQKSDGFSFAIAFAALTAFFVNTSVQLSPCDRRLSLSSSSNAEIALFRPKVDEISLLTINTTNGFTPGFGNPRYLLTAKEGLVEGASGIGTGGIEQAIPGSKTGIIRLLPELLSSAFTSRCRGSRLIRAIPTLHYISILLPVWTCAYAYVPGIFEVLVISALLISCNSLWIFQASTGGYMVAFAGQKYAAISSPAFVANSTYTVTSFTLVLTFQKGRLQNLYWKRDGCASCSGNSSFVCLNNQDCAIKTNSCKNQGGSVDCSLGIQLAFSGTDKHEGVFNSWYEVSNLRQYSLYGLYSNLKGSLTSQYNSFF</sequence>
<accession>A0A6A4K4Z2</accession>
<feature type="non-terminal residue" evidence="3">
    <location>
        <position position="1"/>
    </location>
</feature>
<feature type="chain" id="PRO_5025381848" description="Xylanase inhibitor N-terminal domain-containing protein" evidence="2">
    <location>
        <begin position="22"/>
        <end position="350"/>
    </location>
</feature>
<keyword evidence="1" id="KW-0472">Membrane</keyword>
<evidence type="ECO:0000313" key="3">
    <source>
        <dbReference type="EMBL" id="KAE9444896.1"/>
    </source>
</evidence>
<feature type="signal peptide" evidence="2">
    <location>
        <begin position="1"/>
        <end position="21"/>
    </location>
</feature>
<protein>
    <recommendedName>
        <fullName evidence="4">Xylanase inhibitor N-terminal domain-containing protein</fullName>
    </recommendedName>
</protein>
<dbReference type="InterPro" id="IPR044248">
    <property type="entry name" value="DPH3/4-like"/>
</dbReference>
<evidence type="ECO:0000256" key="2">
    <source>
        <dbReference type="SAM" id="SignalP"/>
    </source>
</evidence>
<dbReference type="GO" id="GO:0005829">
    <property type="term" value="C:cytosol"/>
    <property type="evidence" value="ECO:0007669"/>
    <property type="project" value="TreeGrafter"/>
</dbReference>
<feature type="transmembrane region" description="Helical" evidence="1">
    <location>
        <begin position="194"/>
        <end position="210"/>
    </location>
</feature>
<dbReference type="AlphaFoldDB" id="A0A6A4K4Z2"/>
<comment type="caution">
    <text evidence="3">The sequence shown here is derived from an EMBL/GenBank/DDBJ whole genome shotgun (WGS) entry which is preliminary data.</text>
</comment>
<dbReference type="OrthoDB" id="1885051at2759"/>